<dbReference type="Proteomes" id="UP000265581">
    <property type="component" value="Unassembled WGS sequence"/>
</dbReference>
<feature type="transmembrane region" description="Helical" evidence="2">
    <location>
        <begin position="171"/>
        <end position="192"/>
    </location>
</feature>
<accession>A0A371P3Z3</accession>
<dbReference type="InterPro" id="IPR007554">
    <property type="entry name" value="Glycerophosphate_synth"/>
</dbReference>
<feature type="transmembrane region" description="Helical" evidence="2">
    <location>
        <begin position="21"/>
        <end position="54"/>
    </location>
</feature>
<dbReference type="RefSeq" id="WP_119705250.1">
    <property type="nucleotide sequence ID" value="NZ_JBHSOI010000002.1"/>
</dbReference>
<dbReference type="Gene3D" id="3.40.50.12580">
    <property type="match status" value="1"/>
</dbReference>
<organism evidence="3 4">
    <name type="scientific">Aeromicrobium endophyticum</name>
    <dbReference type="NCBI Taxonomy" id="2292704"/>
    <lineage>
        <taxon>Bacteria</taxon>
        <taxon>Bacillati</taxon>
        <taxon>Actinomycetota</taxon>
        <taxon>Actinomycetes</taxon>
        <taxon>Propionibacteriales</taxon>
        <taxon>Nocardioidaceae</taxon>
        <taxon>Aeromicrobium</taxon>
    </lineage>
</organism>
<dbReference type="EMBL" id="QUBR01000002">
    <property type="protein sequence ID" value="REK70663.1"/>
    <property type="molecule type" value="Genomic_DNA"/>
</dbReference>
<dbReference type="InterPro" id="IPR043148">
    <property type="entry name" value="TagF_C"/>
</dbReference>
<protein>
    <recommendedName>
        <fullName evidence="5">CDP-glycerol glycerophosphotransferase</fullName>
    </recommendedName>
</protein>
<dbReference type="AlphaFoldDB" id="A0A371P3Z3"/>
<name>A0A371P3Z3_9ACTN</name>
<proteinExistence type="predicted"/>
<evidence type="ECO:0000313" key="3">
    <source>
        <dbReference type="EMBL" id="REK70663.1"/>
    </source>
</evidence>
<keyword evidence="2" id="KW-0472">Membrane</keyword>
<feature type="region of interest" description="Disordered" evidence="1">
    <location>
        <begin position="585"/>
        <end position="606"/>
    </location>
</feature>
<dbReference type="GO" id="GO:0047355">
    <property type="term" value="F:CDP-glycerol glycerophosphotransferase activity"/>
    <property type="evidence" value="ECO:0007669"/>
    <property type="project" value="InterPro"/>
</dbReference>
<keyword evidence="4" id="KW-1185">Reference proteome</keyword>
<dbReference type="GO" id="GO:0016020">
    <property type="term" value="C:membrane"/>
    <property type="evidence" value="ECO:0007669"/>
    <property type="project" value="InterPro"/>
</dbReference>
<keyword evidence="2" id="KW-1133">Transmembrane helix</keyword>
<sequence length="606" mass="65649">MLSPVRAAQVAASRLGRSNELPAFAATVGGLALAVVCAVAGLEIATLVLLLVSVAGELFFEKRPTAAGLLLRHAAFGVPMRFVLRLVVGLVATEHIDSIGAWRTLAAVGVVETLVLCARALHGTYREIGPLKPMRTRNIPGETRIHETPPARVVEVVASQVLVLAPALLGAAWWLVLPLAAAGVAVLVRTSVPDMLASWRMRQQKRATGFTGPLRQVQDFLDEYRPEVVVHLSGPDTAAYQINTWLEALESLDRRVFIVLRDPPLFGRMGATSIPTLELRDPGELLMLDFSAARIALYPSNTGNNIHLLRLPTLMSAFIGHGDSDKSASNNPFSRAYDELWVAGEAGADRYRRSGLGTHEGQYRYVGRPQVHAISREPALGVDEVPTVLYAPTWEGVNLEQEYSSVSAIGVRVVEALLAADPPVRVVFKSHPFTGQRDAKYRFVLARIAGLIDDAAARTGIDHRVVKGGSINEWFNRATALVTDISSVVSDFLASEKPYAVFNHTDLDDEAFRAEFPSTGAGTTIGRDGHGIAEFIDVVTRAAPDLHAERRAELATYLLGPPQHRSLESFQAAIDAMIARSETDRAAYRDGTSTSEMPVTDESDLL</sequence>
<evidence type="ECO:0008006" key="5">
    <source>
        <dbReference type="Google" id="ProtNLM"/>
    </source>
</evidence>
<dbReference type="SUPFAM" id="SSF53756">
    <property type="entry name" value="UDP-Glycosyltransferase/glycogen phosphorylase"/>
    <property type="match status" value="1"/>
</dbReference>
<evidence type="ECO:0000256" key="2">
    <source>
        <dbReference type="SAM" id="Phobius"/>
    </source>
</evidence>
<gene>
    <name evidence="3" type="ORF">DX116_16260</name>
</gene>
<keyword evidence="2" id="KW-0812">Transmembrane</keyword>
<reference evidence="3 4" key="1">
    <citation type="submission" date="2018-08" db="EMBL/GenBank/DDBJ databases">
        <title>Aeromicrobium sp. M2KJ-4, whole genome shotgun sequence.</title>
        <authorList>
            <person name="Tuo L."/>
        </authorList>
    </citation>
    <scope>NUCLEOTIDE SEQUENCE [LARGE SCALE GENOMIC DNA]</scope>
    <source>
        <strain evidence="3 4">M2KJ-4</strain>
    </source>
</reference>
<evidence type="ECO:0000256" key="1">
    <source>
        <dbReference type="SAM" id="MobiDB-lite"/>
    </source>
</evidence>
<evidence type="ECO:0000313" key="4">
    <source>
        <dbReference type="Proteomes" id="UP000265581"/>
    </source>
</evidence>
<dbReference type="Pfam" id="PF04464">
    <property type="entry name" value="Glyphos_transf"/>
    <property type="match status" value="1"/>
</dbReference>
<comment type="caution">
    <text evidence="3">The sequence shown here is derived from an EMBL/GenBank/DDBJ whole genome shotgun (WGS) entry which is preliminary data.</text>
</comment>
<dbReference type="OrthoDB" id="7806295at2"/>